<accession>A0A6I0EVA2</accession>
<gene>
    <name evidence="1" type="ORF">F9B85_10990</name>
</gene>
<dbReference type="AlphaFoldDB" id="A0A6I0EVA2"/>
<protein>
    <submittedName>
        <fullName evidence="1">Class I SAM-dependent methyltransferase</fullName>
    </submittedName>
</protein>
<dbReference type="GO" id="GO:0008168">
    <property type="term" value="F:methyltransferase activity"/>
    <property type="evidence" value="ECO:0007669"/>
    <property type="project" value="UniProtKB-KW"/>
</dbReference>
<comment type="caution">
    <text evidence="1">The sequence shown here is derived from an EMBL/GenBank/DDBJ whole genome shotgun (WGS) entry which is preliminary data.</text>
</comment>
<dbReference type="OrthoDB" id="1956540at2"/>
<dbReference type="EMBL" id="WBXO01000009">
    <property type="protein sequence ID" value="KAB2951809.1"/>
    <property type="molecule type" value="Genomic_DNA"/>
</dbReference>
<reference evidence="1 2" key="1">
    <citation type="submission" date="2019-10" db="EMBL/GenBank/DDBJ databases">
        <title>Whole-genome sequence of the extremophile Heliorestis acidaminivorans DSM 24790.</title>
        <authorList>
            <person name="Kyndt J.A."/>
            <person name="Meyer T.E."/>
        </authorList>
    </citation>
    <scope>NUCLEOTIDE SEQUENCE [LARGE SCALE GENOMIC DNA]</scope>
    <source>
        <strain evidence="1 2">DSM 24790</strain>
    </source>
</reference>
<dbReference type="RefSeq" id="WP_151620869.1">
    <property type="nucleotide sequence ID" value="NZ_WBXO01000009.1"/>
</dbReference>
<evidence type="ECO:0000313" key="2">
    <source>
        <dbReference type="Proteomes" id="UP000468766"/>
    </source>
</evidence>
<sequence length="214" mass="24022">MMKMKLISKLTPLVEQVALRSSWMFRLHKKYYEEVVSKEILLGRITKEDKVLCIGGGPLPCTALEIAQRTGARVDVIDCDRSAVYCARKFVEKLGLTSQIKIFCASGQHIDTSPYTVVHVALQAMPQDAILRNVWQGAQKGTRVLLRCPDDMRLSFFDQEKNPYCIACSITKQKKATLKKTILLLKGRERLDESATVCGRTVHSGFPALVGTYQ</sequence>
<dbReference type="Proteomes" id="UP000468766">
    <property type="component" value="Unassembled WGS sequence"/>
</dbReference>
<dbReference type="CDD" id="cd02440">
    <property type="entry name" value="AdoMet_MTases"/>
    <property type="match status" value="1"/>
</dbReference>
<organism evidence="1 2">
    <name type="scientific">Heliorestis acidaminivorans</name>
    <dbReference type="NCBI Taxonomy" id="553427"/>
    <lineage>
        <taxon>Bacteria</taxon>
        <taxon>Bacillati</taxon>
        <taxon>Bacillota</taxon>
        <taxon>Clostridia</taxon>
        <taxon>Eubacteriales</taxon>
        <taxon>Heliobacteriaceae</taxon>
        <taxon>Heliorestis</taxon>
    </lineage>
</organism>
<name>A0A6I0EVA2_9FIRM</name>
<keyword evidence="1" id="KW-0808">Transferase</keyword>
<keyword evidence="1" id="KW-0489">Methyltransferase</keyword>
<dbReference type="GO" id="GO:0032259">
    <property type="term" value="P:methylation"/>
    <property type="evidence" value="ECO:0007669"/>
    <property type="project" value="UniProtKB-KW"/>
</dbReference>
<evidence type="ECO:0000313" key="1">
    <source>
        <dbReference type="EMBL" id="KAB2951809.1"/>
    </source>
</evidence>
<proteinExistence type="predicted"/>
<keyword evidence="2" id="KW-1185">Reference proteome</keyword>
<dbReference type="InterPro" id="IPR029063">
    <property type="entry name" value="SAM-dependent_MTases_sf"/>
</dbReference>
<dbReference type="SUPFAM" id="SSF53335">
    <property type="entry name" value="S-adenosyl-L-methionine-dependent methyltransferases"/>
    <property type="match status" value="1"/>
</dbReference>
<dbReference type="Gene3D" id="3.40.50.150">
    <property type="entry name" value="Vaccinia Virus protein VP39"/>
    <property type="match status" value="1"/>
</dbReference>